<keyword evidence="2" id="KW-0645">Protease</keyword>
<dbReference type="AlphaFoldDB" id="A0A1I0PYD5"/>
<dbReference type="InterPro" id="IPR034122">
    <property type="entry name" value="Retropepsin-like_bacterial"/>
</dbReference>
<dbReference type="Pfam" id="PF13975">
    <property type="entry name" value="gag-asp_proteas"/>
    <property type="match status" value="1"/>
</dbReference>
<proteinExistence type="predicted"/>
<keyword evidence="1" id="KW-1133">Transmembrane helix</keyword>
<dbReference type="NCBIfam" id="TIGR02281">
    <property type="entry name" value="clan_AA_DTGA"/>
    <property type="match status" value="1"/>
</dbReference>
<accession>A0A1I0PYD5</accession>
<dbReference type="GO" id="GO:0008233">
    <property type="term" value="F:peptidase activity"/>
    <property type="evidence" value="ECO:0007669"/>
    <property type="project" value="UniProtKB-KW"/>
</dbReference>
<keyword evidence="1" id="KW-0472">Membrane</keyword>
<dbReference type="Proteomes" id="UP000199650">
    <property type="component" value="Unassembled WGS sequence"/>
</dbReference>
<dbReference type="STRING" id="1173584.SAMN05444851_2041"/>
<evidence type="ECO:0000256" key="1">
    <source>
        <dbReference type="SAM" id="Phobius"/>
    </source>
</evidence>
<gene>
    <name evidence="2" type="ORF">SAMN05444851_2041</name>
</gene>
<dbReference type="GO" id="GO:0006508">
    <property type="term" value="P:proteolysis"/>
    <property type="evidence" value="ECO:0007669"/>
    <property type="project" value="UniProtKB-KW"/>
</dbReference>
<reference evidence="2 3" key="1">
    <citation type="submission" date="2016-10" db="EMBL/GenBank/DDBJ databases">
        <authorList>
            <person name="de Groot N.N."/>
        </authorList>
    </citation>
    <scope>NUCLEOTIDE SEQUENCE [LARGE SCALE GENOMIC DNA]</scope>
    <source>
        <strain evidence="2 3">DSM 29439</strain>
    </source>
</reference>
<dbReference type="OrthoDB" id="7595324at2"/>
<feature type="transmembrane region" description="Helical" evidence="1">
    <location>
        <begin position="6"/>
        <end position="25"/>
    </location>
</feature>
<dbReference type="RefSeq" id="WP_091430358.1">
    <property type="nucleotide sequence ID" value="NZ_FOJB01000001.1"/>
</dbReference>
<organism evidence="2 3">
    <name type="scientific">Aliiroseovarius sediminilitoris</name>
    <dbReference type="NCBI Taxonomy" id="1173584"/>
    <lineage>
        <taxon>Bacteria</taxon>
        <taxon>Pseudomonadati</taxon>
        <taxon>Pseudomonadota</taxon>
        <taxon>Alphaproteobacteria</taxon>
        <taxon>Rhodobacterales</taxon>
        <taxon>Paracoccaceae</taxon>
        <taxon>Aliiroseovarius</taxon>
    </lineage>
</organism>
<sequence length="195" mass="21718">MTGDDYARAIYLTLLLAAIGGYFIAENRKNIGQTFRHALIWGLIFIGAMAGVGLWQDIRNDITPRQSVVQETGQIELPRARDGHFYATLLMNGQPIDFVVDTGASQIVLTKEDAERAGVQMEALRFFGRAMSANGPVRTAPARIARVEFLGVEDFGVEVWVNDGEMPGSLLGNDYLQRFEKIEIERDRLILTRGN</sequence>
<dbReference type="CDD" id="cd05483">
    <property type="entry name" value="retropepsin_like_bacteria"/>
    <property type="match status" value="1"/>
</dbReference>
<feature type="transmembrane region" description="Helical" evidence="1">
    <location>
        <begin position="37"/>
        <end position="55"/>
    </location>
</feature>
<evidence type="ECO:0000313" key="3">
    <source>
        <dbReference type="Proteomes" id="UP000199650"/>
    </source>
</evidence>
<keyword evidence="1" id="KW-0812">Transmembrane</keyword>
<keyword evidence="2" id="KW-0378">Hydrolase</keyword>
<protein>
    <submittedName>
        <fullName evidence="2">Aspartyl protease family protein</fullName>
    </submittedName>
</protein>
<dbReference type="InterPro" id="IPR021109">
    <property type="entry name" value="Peptidase_aspartic_dom_sf"/>
</dbReference>
<dbReference type="InterPro" id="IPR011969">
    <property type="entry name" value="Clan_AA_Asp_peptidase_C"/>
</dbReference>
<dbReference type="Gene3D" id="2.40.70.10">
    <property type="entry name" value="Acid Proteases"/>
    <property type="match status" value="1"/>
</dbReference>
<name>A0A1I0PYD5_9RHOB</name>
<evidence type="ECO:0000313" key="2">
    <source>
        <dbReference type="EMBL" id="SEW19561.1"/>
    </source>
</evidence>
<dbReference type="EMBL" id="FOJB01000001">
    <property type="protein sequence ID" value="SEW19561.1"/>
    <property type="molecule type" value="Genomic_DNA"/>
</dbReference>
<keyword evidence="3" id="KW-1185">Reference proteome</keyword>
<dbReference type="SUPFAM" id="SSF50630">
    <property type="entry name" value="Acid proteases"/>
    <property type="match status" value="1"/>
</dbReference>